<name>A0A6L5YHJ0_9FIRM</name>
<proteinExistence type="predicted"/>
<dbReference type="GO" id="GO:0044341">
    <property type="term" value="P:sodium-dependent phosphate transport"/>
    <property type="evidence" value="ECO:0007669"/>
    <property type="project" value="InterPro"/>
</dbReference>
<dbReference type="NCBIfam" id="TIGR00704">
    <property type="entry name" value="NaPi_cotrn_rel"/>
    <property type="match status" value="1"/>
</dbReference>
<keyword evidence="2" id="KW-1003">Cell membrane</keyword>
<dbReference type="GO" id="GO:0005886">
    <property type="term" value="C:plasma membrane"/>
    <property type="evidence" value="ECO:0007669"/>
    <property type="project" value="UniProtKB-SubCell"/>
</dbReference>
<sequence>MDFFDLLKMVGGLALFLYGMNLLGDGLSQASGGRLESILEKLTSNPIKAVLMGAVVTGVIQSSSATTVMVVGFVNSGIMSLKQAVGIIMGANIGTTVTSWILSLAGIESDAFWIRMFKPSSFSPILAIVGVGILLFSHKDKLKNAATILVGFAILMFGMDSMSAAVSPLAEVPEFTNLLIKFQNPVFGVLAGLILTAVIQSSSASVGILQALCMTGAVSFGAAVPIIMGQNIGTCVTAMISGIGASRNAKRAALIHLYFNIIGTILFLGIFYTANAIHPFAFLGEVATPFGIAVVHSCFNVAATLVLLPFSNGLVKLACLTLPTHEDAKEMSETDKTLSLLDPRFLDTPAYAVEQSRQVASVMADKSRKAMDLAMELLQGYDEAKAEQVAQMETDVDRFEDELGTYLVKLSSRQLSGKDSETLNTILHCIGDFERISDHARNVKEAAQEMYDKKLDFSDKAQEELKVFERAVHDILDITMNSFIKGDLNLARQVEPMEEVIDGLSLDVKQRHVRRLRKGKCTIELGFILSDVITNFERVSDHCSNIAVCLVQVNEDEFDTHAYLDELRQEDNLDFQGKVMACREKYQLPPTKQDRVMEKNAKLLAE</sequence>
<evidence type="ECO:0000313" key="8">
    <source>
        <dbReference type="EMBL" id="MST57573.1"/>
    </source>
</evidence>
<evidence type="ECO:0000256" key="6">
    <source>
        <dbReference type="SAM" id="Phobius"/>
    </source>
</evidence>
<dbReference type="InterPro" id="IPR004633">
    <property type="entry name" value="NaPi_cotrn-rel/YqeW-like"/>
</dbReference>
<evidence type="ECO:0000256" key="5">
    <source>
        <dbReference type="ARBA" id="ARBA00023136"/>
    </source>
</evidence>
<dbReference type="Gene3D" id="1.20.58.220">
    <property type="entry name" value="Phosphate transport system protein phou homolog 2, domain 2"/>
    <property type="match status" value="1"/>
</dbReference>
<evidence type="ECO:0000256" key="2">
    <source>
        <dbReference type="ARBA" id="ARBA00022475"/>
    </source>
</evidence>
<feature type="transmembrane region" description="Helical" evidence="6">
    <location>
        <begin position="286"/>
        <end position="310"/>
    </location>
</feature>
<dbReference type="AlphaFoldDB" id="A0A6L5YHJ0"/>
<feature type="domain" description="PhoU" evidence="7">
    <location>
        <begin position="363"/>
        <end position="445"/>
    </location>
</feature>
<dbReference type="GO" id="GO:0005436">
    <property type="term" value="F:sodium:phosphate symporter activity"/>
    <property type="evidence" value="ECO:0007669"/>
    <property type="project" value="InterPro"/>
</dbReference>
<dbReference type="NCBIfam" id="NF037997">
    <property type="entry name" value="Na_Pi_symport"/>
    <property type="match status" value="1"/>
</dbReference>
<feature type="transmembrane region" description="Helical" evidence="6">
    <location>
        <begin position="148"/>
        <end position="170"/>
    </location>
</feature>
<keyword evidence="3 6" id="KW-0812">Transmembrane</keyword>
<evidence type="ECO:0000256" key="1">
    <source>
        <dbReference type="ARBA" id="ARBA00004651"/>
    </source>
</evidence>
<protein>
    <submittedName>
        <fullName evidence="8">Na/Pi cotransporter family protein</fullName>
    </submittedName>
</protein>
<dbReference type="Proteomes" id="UP000476055">
    <property type="component" value="Unassembled WGS sequence"/>
</dbReference>
<dbReference type="InterPro" id="IPR038078">
    <property type="entry name" value="PhoU-like_sf"/>
</dbReference>
<dbReference type="EMBL" id="VUMU01000004">
    <property type="protein sequence ID" value="MST57573.1"/>
    <property type="molecule type" value="Genomic_DNA"/>
</dbReference>
<evidence type="ECO:0000256" key="3">
    <source>
        <dbReference type="ARBA" id="ARBA00022692"/>
    </source>
</evidence>
<dbReference type="PANTHER" id="PTHR10010:SF46">
    <property type="entry name" value="SODIUM-DEPENDENT PHOSPHATE TRANSPORT PROTEIN 2B"/>
    <property type="match status" value="1"/>
</dbReference>
<feature type="domain" description="PhoU" evidence="7">
    <location>
        <begin position="471"/>
        <end position="547"/>
    </location>
</feature>
<feature type="transmembrane region" description="Helical" evidence="6">
    <location>
        <begin position="182"/>
        <end position="199"/>
    </location>
</feature>
<accession>A0A6L5YHJ0</accession>
<reference evidence="8 9" key="1">
    <citation type="submission" date="2019-08" db="EMBL/GenBank/DDBJ databases">
        <title>In-depth cultivation of the pig gut microbiome towards novel bacterial diversity and tailored functional studies.</title>
        <authorList>
            <person name="Wylensek D."/>
            <person name="Hitch T.C.A."/>
            <person name="Clavel T."/>
        </authorList>
    </citation>
    <scope>NUCLEOTIDE SEQUENCE [LARGE SCALE GENOMIC DNA]</scope>
    <source>
        <strain evidence="8 9">WCA3-601-WT-6H</strain>
    </source>
</reference>
<keyword evidence="5 6" id="KW-0472">Membrane</keyword>
<dbReference type="PANTHER" id="PTHR10010">
    <property type="entry name" value="SOLUTE CARRIER FAMILY 34 SODIUM PHOSPHATE , MEMBER 2-RELATED"/>
    <property type="match status" value="1"/>
</dbReference>
<dbReference type="Pfam" id="PF01895">
    <property type="entry name" value="PhoU"/>
    <property type="match status" value="2"/>
</dbReference>
<keyword evidence="4 6" id="KW-1133">Transmembrane helix</keyword>
<feature type="transmembrane region" description="Helical" evidence="6">
    <location>
        <begin position="253"/>
        <end position="274"/>
    </location>
</feature>
<evidence type="ECO:0000256" key="4">
    <source>
        <dbReference type="ARBA" id="ARBA00022989"/>
    </source>
</evidence>
<dbReference type="SUPFAM" id="SSF109755">
    <property type="entry name" value="PhoU-like"/>
    <property type="match status" value="1"/>
</dbReference>
<dbReference type="InterPro" id="IPR003841">
    <property type="entry name" value="Na/Pi_transpt"/>
</dbReference>
<feature type="transmembrane region" description="Helical" evidence="6">
    <location>
        <begin position="211"/>
        <end position="233"/>
    </location>
</feature>
<feature type="transmembrane region" description="Helical" evidence="6">
    <location>
        <begin position="86"/>
        <end position="107"/>
    </location>
</feature>
<dbReference type="InterPro" id="IPR026022">
    <property type="entry name" value="PhoU_dom"/>
</dbReference>
<organism evidence="8 9">
    <name type="scientific">Waltera intestinalis</name>
    <dbReference type="NCBI Taxonomy" id="2606635"/>
    <lineage>
        <taxon>Bacteria</taxon>
        <taxon>Bacillati</taxon>
        <taxon>Bacillota</taxon>
        <taxon>Clostridia</taxon>
        <taxon>Lachnospirales</taxon>
        <taxon>Lachnospiraceae</taxon>
        <taxon>Waltera</taxon>
    </lineage>
</organism>
<dbReference type="RefSeq" id="WP_154495635.1">
    <property type="nucleotide sequence ID" value="NZ_VUMU01000004.1"/>
</dbReference>
<feature type="transmembrane region" description="Helical" evidence="6">
    <location>
        <begin position="49"/>
        <end position="74"/>
    </location>
</feature>
<keyword evidence="9" id="KW-1185">Reference proteome</keyword>
<evidence type="ECO:0000313" key="9">
    <source>
        <dbReference type="Proteomes" id="UP000476055"/>
    </source>
</evidence>
<gene>
    <name evidence="8" type="ORF">FYJ59_04820</name>
</gene>
<evidence type="ECO:0000259" key="7">
    <source>
        <dbReference type="Pfam" id="PF01895"/>
    </source>
</evidence>
<comment type="caution">
    <text evidence="8">The sequence shown here is derived from an EMBL/GenBank/DDBJ whole genome shotgun (WGS) entry which is preliminary data.</text>
</comment>
<comment type="subcellular location">
    <subcellularLocation>
        <location evidence="1">Cell membrane</location>
        <topology evidence="1">Multi-pass membrane protein</topology>
    </subcellularLocation>
</comment>
<dbReference type="Pfam" id="PF02690">
    <property type="entry name" value="Na_Pi_cotrans"/>
    <property type="match status" value="1"/>
</dbReference>
<feature type="transmembrane region" description="Helical" evidence="6">
    <location>
        <begin position="119"/>
        <end position="136"/>
    </location>
</feature>